<evidence type="ECO:0000313" key="1">
    <source>
        <dbReference type="EMBL" id="MPN13653.1"/>
    </source>
</evidence>
<protein>
    <submittedName>
        <fullName evidence="1">Uncharacterized protein</fullName>
    </submittedName>
</protein>
<name>A0A645FN79_9ZZZZ</name>
<accession>A0A645FN79</accession>
<reference evidence="1" key="1">
    <citation type="submission" date="2019-08" db="EMBL/GenBank/DDBJ databases">
        <authorList>
            <person name="Kucharzyk K."/>
            <person name="Murdoch R.W."/>
            <person name="Higgins S."/>
            <person name="Loffler F."/>
        </authorList>
    </citation>
    <scope>NUCLEOTIDE SEQUENCE</scope>
</reference>
<proteinExistence type="predicted"/>
<dbReference type="EMBL" id="VSSQ01060173">
    <property type="protein sequence ID" value="MPN13653.1"/>
    <property type="molecule type" value="Genomic_DNA"/>
</dbReference>
<sequence length="65" mass="7259">MLKFSVNVYGLMDPLPKDPYDTLNLMFEITSGLTCQKASSDNRQPAENEGKNAHCWLLGNLDEPS</sequence>
<comment type="caution">
    <text evidence="1">The sequence shown here is derived from an EMBL/GenBank/DDBJ whole genome shotgun (WGS) entry which is preliminary data.</text>
</comment>
<dbReference type="AlphaFoldDB" id="A0A645FN79"/>
<organism evidence="1">
    <name type="scientific">bioreactor metagenome</name>
    <dbReference type="NCBI Taxonomy" id="1076179"/>
    <lineage>
        <taxon>unclassified sequences</taxon>
        <taxon>metagenomes</taxon>
        <taxon>ecological metagenomes</taxon>
    </lineage>
</organism>
<gene>
    <name evidence="1" type="ORF">SDC9_160976</name>
</gene>